<feature type="compositionally biased region" description="Polar residues" evidence="1">
    <location>
        <begin position="1035"/>
        <end position="1064"/>
    </location>
</feature>
<reference evidence="2 3" key="1">
    <citation type="submission" date="2020-04" db="EMBL/GenBank/DDBJ databases">
        <authorList>
            <person name="Wallbank WR R."/>
            <person name="Pardo Diaz C."/>
            <person name="Kozak K."/>
            <person name="Martin S."/>
            <person name="Jiggins C."/>
            <person name="Moest M."/>
            <person name="Warren A I."/>
            <person name="Byers J.R.P. K."/>
            <person name="Montejo-Kovacevich G."/>
            <person name="Yen C E."/>
        </authorList>
    </citation>
    <scope>NUCLEOTIDE SEQUENCE [LARGE SCALE GENOMIC DNA]</scope>
</reference>
<feature type="compositionally biased region" description="Polar residues" evidence="1">
    <location>
        <begin position="756"/>
        <end position="771"/>
    </location>
</feature>
<feature type="region of interest" description="Disordered" evidence="1">
    <location>
        <begin position="190"/>
        <end position="294"/>
    </location>
</feature>
<feature type="compositionally biased region" description="Basic and acidic residues" evidence="1">
    <location>
        <begin position="396"/>
        <end position="405"/>
    </location>
</feature>
<feature type="region of interest" description="Disordered" evidence="1">
    <location>
        <begin position="524"/>
        <end position="665"/>
    </location>
</feature>
<feature type="compositionally biased region" description="Polar residues" evidence="1">
    <location>
        <begin position="349"/>
        <end position="363"/>
    </location>
</feature>
<accession>A0A8S0ZEZ2</accession>
<feature type="compositionally biased region" description="Basic and acidic residues" evidence="1">
    <location>
        <begin position="532"/>
        <end position="555"/>
    </location>
</feature>
<evidence type="ECO:0000256" key="1">
    <source>
        <dbReference type="SAM" id="MobiDB-lite"/>
    </source>
</evidence>
<feature type="region of interest" description="Disordered" evidence="1">
    <location>
        <begin position="344"/>
        <end position="363"/>
    </location>
</feature>
<feature type="compositionally biased region" description="Acidic residues" evidence="1">
    <location>
        <begin position="190"/>
        <end position="200"/>
    </location>
</feature>
<feature type="compositionally biased region" description="Low complexity" evidence="1">
    <location>
        <begin position="833"/>
        <end position="852"/>
    </location>
</feature>
<feature type="region of interest" description="Disordered" evidence="1">
    <location>
        <begin position="888"/>
        <end position="973"/>
    </location>
</feature>
<feature type="compositionally biased region" description="Basic residues" evidence="1">
    <location>
        <begin position="406"/>
        <end position="417"/>
    </location>
</feature>
<feature type="compositionally biased region" description="Basic residues" evidence="1">
    <location>
        <begin position="907"/>
        <end position="916"/>
    </location>
</feature>
<feature type="compositionally biased region" description="Basic and acidic residues" evidence="1">
    <location>
        <begin position="888"/>
        <end position="899"/>
    </location>
</feature>
<feature type="region of interest" description="Disordered" evidence="1">
    <location>
        <begin position="1089"/>
        <end position="1126"/>
    </location>
</feature>
<proteinExistence type="predicted"/>
<feature type="compositionally biased region" description="Basic and acidic residues" evidence="1">
    <location>
        <begin position="244"/>
        <end position="268"/>
    </location>
</feature>
<feature type="compositionally biased region" description="Polar residues" evidence="1">
    <location>
        <begin position="474"/>
        <end position="485"/>
    </location>
</feature>
<feature type="compositionally biased region" description="Basic and acidic residues" evidence="1">
    <location>
        <begin position="421"/>
        <end position="433"/>
    </location>
</feature>
<feature type="region of interest" description="Disordered" evidence="1">
    <location>
        <begin position="373"/>
        <end position="486"/>
    </location>
</feature>
<evidence type="ECO:0000313" key="3">
    <source>
        <dbReference type="Proteomes" id="UP000494106"/>
    </source>
</evidence>
<feature type="compositionally biased region" description="Basic and acidic residues" evidence="1">
    <location>
        <begin position="219"/>
        <end position="234"/>
    </location>
</feature>
<sequence>MSGKSYGIREMKTIVEYLTENKLYGEIRGRKMWMNFANTQLTTRTWQSLKETFLKRILPDIHNPYYSLSIEQINSFRAGYDVSDKNKNKLEIHTVSDESNDQNENDTPQTDNDYGIKEEIMAGENIKCSKIPSQNRSSADTVIVDTCYETAEDIQKDLESPGGDKETKSLRDCITYSEPLTPMLQEVLDEFQSEPENEPETSDRENQVETIHTVPDSDNITKETSEPMKEHDNTDNGDNNISKKATDSTIDKITDSKVEVNESKDDSNKNIQESTSDKKHLKLADDSPDNSVQEAVKSVIEENQFESENHKTTKSQLVDNAISLANDSENTDVVVVHDSNSEIIHPSDGLNNSNSTTDASLPNNPEALKKVLANKNDTKLHTKANNTNIKGTRKRSNSEDTEKITNNKKTRLNRKQPKATSETEGKGKIETISELKPIYNHPNDKSIEIADIPKKTDKTNQNKKDPVSLDTIEKPSTSKNNNTDQVLIISDADQSPNLNESSEIKNPCLQNVSLFDEQFNKTKYNTSESEGESIKKKTKVNKDKTEDNKVTEKQNKRAVVVLKSHSESDTELPTSSKKKHRPAVMSSKTERDRALANVFGFSSGAANSKQQRQLSRRRRTISQNNVSHNNGRTDSSEWTSDLEREAYVSPPRSRKNRQTKKYLKPQSGRILSLEEEGGLFVMYGKKIYPLVKDGKLVKNYLTYLPESDSEDEHSYWKLKYEEEKKKAEELKRLLQKAKEPKSRRSTSPSAHPIALRNSTCSHSHAQGNTNETGKEVCIPKNNEKKLEPVPASSENIKIKFTTKNDEEIHLEGNWPQIHNVLEHVVHIFHKEPQPISSSRSKSVVEPPSSVPSGISTPVVITAVQEPGVVDLDVHETVNKIESEIFKEIEERDKNEKDEPNGQENNVTKRKAGRPRKSSQSSVSQSPAKIIKTSDISDLDKPEINATNDKVTEETVNVDTSDSSKKQLRTPRKTLNESLNNDTKTVQTRRTKLNTSLTNEAKDDEEVRYMFPPKTRRQTAKAITTDKNSKAKSHKSTVNTTKRFSSPETVCSNSLESTQGYQDSDPSPMKMEFRKKKMINVSEMKYKTISHLRRSSRKKSHPYLRYDGGESNNLSHGKIGDRDNSTLNSNVYRSESYELLMPGTKKPLRKLDSINETSPMGTEVQLVDLDSTIKNKEFSSERSAVEQNIGQADSEFGSSSNISLPLSPELSVVENFSVSKDLIKTMEVGPTINDIQCNETLIIPTACNQYLISEIDVSVPLMEQECNFESSNVEFANNINQANTLVTESLLKKIGTINITDQSNVTDILDVKLRDLLLESAKKISKENEMDVDETNVVIQKKTRNKKRCSTPRKRKNSTRSKKVPKVQTLVEEEHTESFAKGGRQSCPPVIQALMPDEQEEIDIARLTIGENVKSKSRKKKDIIKVKILKPKRKKSVNGTTKSVEESKKSLLIDSGINDTESGVFLRGDESVDLIHNHSETCLQANDCIDSLEFVENSVKSILTIEDSIQSADDILWQSQSEFFDDQNIVPEFFCNDAQDVNSFYNSKPHDIETCETVYHSPLGTESSLITEDLTDDLQPSVNNDKWYLLSEDETRNTNTTNLLDNPVNVTSFGANLKQIFPITCAVPDLSTITEISRESNNSRRPVNEIASGEGFDSKSIFDSNF</sequence>
<protein>
    <recommendedName>
        <fullName evidence="4">Rap1 Myb domain-containing protein</fullName>
    </recommendedName>
</protein>
<evidence type="ECO:0000313" key="2">
    <source>
        <dbReference type="EMBL" id="CAB3231751.1"/>
    </source>
</evidence>
<keyword evidence="3" id="KW-1185">Reference proteome</keyword>
<feature type="region of interest" description="Disordered" evidence="1">
    <location>
        <begin position="1015"/>
        <end position="1068"/>
    </location>
</feature>
<feature type="region of interest" description="Disordered" evidence="1">
    <location>
        <begin position="832"/>
        <end position="853"/>
    </location>
</feature>
<organism evidence="2 3">
    <name type="scientific">Arctia plantaginis</name>
    <name type="common">Wood tiger moth</name>
    <name type="synonym">Phalaena plantaginis</name>
    <dbReference type="NCBI Taxonomy" id="874455"/>
    <lineage>
        <taxon>Eukaryota</taxon>
        <taxon>Metazoa</taxon>
        <taxon>Ecdysozoa</taxon>
        <taxon>Arthropoda</taxon>
        <taxon>Hexapoda</taxon>
        <taxon>Insecta</taxon>
        <taxon>Pterygota</taxon>
        <taxon>Neoptera</taxon>
        <taxon>Endopterygota</taxon>
        <taxon>Lepidoptera</taxon>
        <taxon>Glossata</taxon>
        <taxon>Ditrysia</taxon>
        <taxon>Noctuoidea</taxon>
        <taxon>Erebidae</taxon>
        <taxon>Arctiinae</taxon>
        <taxon>Arctia</taxon>
    </lineage>
</organism>
<dbReference type="Proteomes" id="UP000494106">
    <property type="component" value="Unassembled WGS sequence"/>
</dbReference>
<evidence type="ECO:0008006" key="4">
    <source>
        <dbReference type="Google" id="ProtNLM"/>
    </source>
</evidence>
<gene>
    <name evidence="2" type="ORF">APLA_LOCUS4606</name>
</gene>
<feature type="compositionally biased region" description="Basic residues" evidence="1">
    <location>
        <begin position="1089"/>
        <end position="1101"/>
    </location>
</feature>
<comment type="caution">
    <text evidence="2">The sequence shown here is derived from an EMBL/GenBank/DDBJ whole genome shotgun (WGS) entry which is preliminary data.</text>
</comment>
<feature type="compositionally biased region" description="Polar residues" evidence="1">
    <location>
        <begin position="621"/>
        <end position="639"/>
    </location>
</feature>
<feature type="region of interest" description="Disordered" evidence="1">
    <location>
        <begin position="1339"/>
        <end position="1364"/>
    </location>
</feature>
<dbReference type="OrthoDB" id="10257855at2759"/>
<name>A0A8S0ZEZ2_ARCPL</name>
<feature type="compositionally biased region" description="Basic residues" evidence="1">
    <location>
        <begin position="652"/>
        <end position="663"/>
    </location>
</feature>
<feature type="compositionally biased region" description="Basic and acidic residues" evidence="1">
    <location>
        <begin position="442"/>
        <end position="473"/>
    </location>
</feature>
<feature type="compositionally biased region" description="Basic and acidic residues" evidence="1">
    <location>
        <begin position="275"/>
        <end position="285"/>
    </location>
</feature>
<dbReference type="Gene3D" id="1.10.10.60">
    <property type="entry name" value="Homeodomain-like"/>
    <property type="match status" value="1"/>
</dbReference>
<dbReference type="EMBL" id="CADEBC010000473">
    <property type="protein sequence ID" value="CAB3231751.1"/>
    <property type="molecule type" value="Genomic_DNA"/>
</dbReference>
<feature type="region of interest" description="Disordered" evidence="1">
    <location>
        <begin position="735"/>
        <end position="790"/>
    </location>
</feature>
<feature type="compositionally biased region" description="Basic residues" evidence="1">
    <location>
        <begin position="1340"/>
        <end position="1364"/>
    </location>
</feature>
<feature type="compositionally biased region" description="Polar residues" evidence="1">
    <location>
        <begin position="944"/>
        <end position="960"/>
    </location>
</feature>